<keyword evidence="11" id="KW-1185">Reference proteome</keyword>
<keyword evidence="3 5" id="KW-0285">Flavoprotein</keyword>
<dbReference type="InterPro" id="IPR009075">
    <property type="entry name" value="AcylCo_DH/oxidase_C"/>
</dbReference>
<evidence type="ECO:0000256" key="4">
    <source>
        <dbReference type="ARBA" id="ARBA00022827"/>
    </source>
</evidence>
<dbReference type="OrthoDB" id="9771038at2"/>
<dbReference type="Gene3D" id="2.40.110.20">
    <property type="match status" value="1"/>
</dbReference>
<dbReference type="PROSITE" id="PS00073">
    <property type="entry name" value="ACYL_COA_DH_2"/>
    <property type="match status" value="1"/>
</dbReference>
<reference evidence="10 11" key="1">
    <citation type="journal article" date="2007" name="Int. J. Syst. Evol. Microbiol.">
        <title>Halomonas saccharevitans sp. nov., Halomonas arcis sp. nov. and Halomonas subterranea sp. nov., halophilic bacteria isolated from hypersaline environments of China.</title>
        <authorList>
            <person name="Xu X.W."/>
            <person name="Wu Y.H."/>
            <person name="Zhou Z."/>
            <person name="Wang C.S."/>
            <person name="Zhou Y.G."/>
            <person name="Zhang H.B."/>
            <person name="Wang Y."/>
            <person name="Wu M."/>
        </authorList>
    </citation>
    <scope>NUCLEOTIDE SEQUENCE [LARGE SCALE GENOMIC DNA]</scope>
    <source>
        <strain evidence="10 11">TBZ3</strain>
    </source>
</reference>
<dbReference type="InterPro" id="IPR036250">
    <property type="entry name" value="AcylCo_DH-like_C"/>
</dbReference>
<dbReference type="PANTHER" id="PTHR42707:SF3">
    <property type="entry name" value="ACYL-COA DEHYDROGENASE AIDB-RELATED"/>
    <property type="match status" value="1"/>
</dbReference>
<accession>A0A5R8MLA0</accession>
<evidence type="ECO:0000256" key="5">
    <source>
        <dbReference type="RuleBase" id="RU362125"/>
    </source>
</evidence>
<dbReference type="InterPro" id="IPR041504">
    <property type="entry name" value="AidB_N"/>
</dbReference>
<dbReference type="InterPro" id="IPR009100">
    <property type="entry name" value="AcylCoA_DH/oxidase_NM_dom_sf"/>
</dbReference>
<evidence type="ECO:0000259" key="7">
    <source>
        <dbReference type="Pfam" id="PF00441"/>
    </source>
</evidence>
<comment type="cofactor">
    <cofactor evidence="1 5">
        <name>FAD</name>
        <dbReference type="ChEBI" id="CHEBI:57692"/>
    </cofactor>
</comment>
<evidence type="ECO:0000256" key="3">
    <source>
        <dbReference type="ARBA" id="ARBA00022630"/>
    </source>
</evidence>
<evidence type="ECO:0000259" key="8">
    <source>
        <dbReference type="Pfam" id="PF02770"/>
    </source>
</evidence>
<feature type="region of interest" description="Disordered" evidence="6">
    <location>
        <begin position="1"/>
        <end position="23"/>
    </location>
</feature>
<evidence type="ECO:0000313" key="11">
    <source>
        <dbReference type="Proteomes" id="UP000306973"/>
    </source>
</evidence>
<dbReference type="SUPFAM" id="SSF47203">
    <property type="entry name" value="Acyl-CoA dehydrogenase C-terminal domain-like"/>
    <property type="match status" value="1"/>
</dbReference>
<evidence type="ECO:0000313" key="10">
    <source>
        <dbReference type="EMBL" id="TLF52999.1"/>
    </source>
</evidence>
<comment type="caution">
    <text evidence="10">The sequence shown here is derived from an EMBL/GenBank/DDBJ whole genome shotgun (WGS) entry which is preliminary data.</text>
</comment>
<dbReference type="Pfam" id="PF02770">
    <property type="entry name" value="Acyl-CoA_dh_M"/>
    <property type="match status" value="1"/>
</dbReference>
<comment type="similarity">
    <text evidence="2 5">Belongs to the acyl-CoA dehydrogenase family.</text>
</comment>
<dbReference type="InterPro" id="IPR006089">
    <property type="entry name" value="Acyl-CoA_DH_CS"/>
</dbReference>
<dbReference type="Proteomes" id="UP000306973">
    <property type="component" value="Unassembled WGS sequence"/>
</dbReference>
<evidence type="ECO:0000256" key="1">
    <source>
        <dbReference type="ARBA" id="ARBA00001974"/>
    </source>
</evidence>
<dbReference type="PANTHER" id="PTHR42707">
    <property type="entry name" value="ACYL-COA DEHYDROGENASE"/>
    <property type="match status" value="1"/>
</dbReference>
<evidence type="ECO:0000259" key="9">
    <source>
        <dbReference type="Pfam" id="PF18158"/>
    </source>
</evidence>
<dbReference type="InterPro" id="IPR052904">
    <property type="entry name" value="Acyl-CoA_dehydrogenase-like"/>
</dbReference>
<dbReference type="AlphaFoldDB" id="A0A5R8MLA0"/>
<dbReference type="Gene3D" id="6.10.250.600">
    <property type="match status" value="1"/>
</dbReference>
<evidence type="ECO:0000256" key="2">
    <source>
        <dbReference type="ARBA" id="ARBA00009347"/>
    </source>
</evidence>
<sequence>MSDAAARTRLATHLVTNQPDPPSARDLLADDAPLCEALAREAPAWVTRRLAPLGREAGSDEVQALGEAANRHPPELHLFDRHGRRLDEVRYHPAYHALMHLAIDHGWHAVAWQEEGRGGHQAHVAALYLLTQAEPGFCCPITMTHAALPTLRQSPAAEAYWAPGLLAWDYDPRARPATEKSGLTVGMAMTEKQGGSDVRANSTRAEALATNSTRAEALATTSTRAEALATTSTRAVALATTRAEPHSPSRDDGWRLTGHKWFCSAPMSDAFLTLAQTDEGLSCFLVPRFTPEGERNAIELQRLKEKCGNRANASAEIEYRGAWAEGIGEPGRGIATILAMVQQTRLDAATAPVGMMRQALVEAWRHVRERHAFGRVLAEQPLMRVLLADMAVEVEAGLALSMRAARAFDGAARGEASEAALARLLPTLAKYWHNKRTPAFMAEAMECLGGIGYVEETPLARLYREAPVNSIWEGSGNVICLDLLRVLARHPASLAAVREEIVAARGRQADLDRAWNQLEAELGAPPETLEPRARWLAQRLAQCLQGALLLRHGPPAVAETFCRSRLGGEAGPAYGVLPGDAPLVALLARIGD</sequence>
<dbReference type="RefSeq" id="WP_138179227.1">
    <property type="nucleotide sequence ID" value="NZ_VBUI01000003.1"/>
</dbReference>
<organism evidence="10 11">
    <name type="scientific">Halomonas urmiana</name>
    <dbReference type="NCBI Taxonomy" id="490901"/>
    <lineage>
        <taxon>Bacteria</taxon>
        <taxon>Pseudomonadati</taxon>
        <taxon>Pseudomonadota</taxon>
        <taxon>Gammaproteobacteria</taxon>
        <taxon>Oceanospirillales</taxon>
        <taxon>Halomonadaceae</taxon>
        <taxon>Halomonas</taxon>
    </lineage>
</organism>
<dbReference type="Pfam" id="PF00441">
    <property type="entry name" value="Acyl-CoA_dh_1"/>
    <property type="match status" value="1"/>
</dbReference>
<dbReference type="SUPFAM" id="SSF56645">
    <property type="entry name" value="Acyl-CoA dehydrogenase NM domain-like"/>
    <property type="match status" value="1"/>
</dbReference>
<gene>
    <name evidence="10" type="ORF">FEI13_02495</name>
</gene>
<feature type="domain" description="Adaptive response protein AidB N-terminal" evidence="9">
    <location>
        <begin position="17"/>
        <end position="172"/>
    </location>
</feature>
<proteinExistence type="inferred from homology"/>
<feature type="domain" description="Acyl-CoA oxidase/dehydrogenase middle" evidence="8">
    <location>
        <begin position="250"/>
        <end position="319"/>
    </location>
</feature>
<dbReference type="Pfam" id="PF18158">
    <property type="entry name" value="AidB_N"/>
    <property type="match status" value="1"/>
</dbReference>
<dbReference type="InterPro" id="IPR006091">
    <property type="entry name" value="Acyl-CoA_Oxase/DH_mid-dom"/>
</dbReference>
<feature type="domain" description="Acyl-CoA dehydrogenase/oxidase C-terminal" evidence="7">
    <location>
        <begin position="331"/>
        <end position="486"/>
    </location>
</feature>
<name>A0A5R8MLA0_9GAMM</name>
<dbReference type="EMBL" id="VBUI01000003">
    <property type="protein sequence ID" value="TLF52999.1"/>
    <property type="molecule type" value="Genomic_DNA"/>
</dbReference>
<evidence type="ECO:0000256" key="6">
    <source>
        <dbReference type="SAM" id="MobiDB-lite"/>
    </source>
</evidence>
<dbReference type="GO" id="GO:0003995">
    <property type="term" value="F:acyl-CoA dehydrogenase activity"/>
    <property type="evidence" value="ECO:0007669"/>
    <property type="project" value="InterPro"/>
</dbReference>
<keyword evidence="4 5" id="KW-0274">FAD</keyword>
<keyword evidence="5" id="KW-0560">Oxidoreductase</keyword>
<dbReference type="Gene3D" id="1.20.140.10">
    <property type="entry name" value="Butyryl-CoA Dehydrogenase, subunit A, domain 3"/>
    <property type="match status" value="1"/>
</dbReference>
<protein>
    <submittedName>
        <fullName evidence="10">DNA alkylation response protein</fullName>
    </submittedName>
</protein>